<organism evidence="3 4">
    <name type="scientific">Aspergillus homomorphus (strain CBS 101889)</name>
    <dbReference type="NCBI Taxonomy" id="1450537"/>
    <lineage>
        <taxon>Eukaryota</taxon>
        <taxon>Fungi</taxon>
        <taxon>Dikarya</taxon>
        <taxon>Ascomycota</taxon>
        <taxon>Pezizomycotina</taxon>
        <taxon>Eurotiomycetes</taxon>
        <taxon>Eurotiomycetidae</taxon>
        <taxon>Eurotiales</taxon>
        <taxon>Aspergillaceae</taxon>
        <taxon>Aspergillus</taxon>
        <taxon>Aspergillus subgen. Circumdati</taxon>
    </lineage>
</organism>
<feature type="compositionally biased region" description="Polar residues" evidence="1">
    <location>
        <begin position="110"/>
        <end position="128"/>
    </location>
</feature>
<accession>A0A395IAC5</accession>
<gene>
    <name evidence="3" type="ORF">BO97DRAFT_402398</name>
</gene>
<proteinExistence type="predicted"/>
<dbReference type="GeneID" id="37198781"/>
<evidence type="ECO:0000313" key="4">
    <source>
        <dbReference type="Proteomes" id="UP000248961"/>
    </source>
</evidence>
<dbReference type="STRING" id="1450537.A0A395IAC5"/>
<reference evidence="3 4" key="1">
    <citation type="submission" date="2018-02" db="EMBL/GenBank/DDBJ databases">
        <title>The genomes of Aspergillus section Nigri reveals drivers in fungal speciation.</title>
        <authorList>
            <consortium name="DOE Joint Genome Institute"/>
            <person name="Vesth T.C."/>
            <person name="Nybo J."/>
            <person name="Theobald S."/>
            <person name="Brandl J."/>
            <person name="Frisvad J.C."/>
            <person name="Nielsen K.F."/>
            <person name="Lyhne E.K."/>
            <person name="Kogle M.E."/>
            <person name="Kuo A."/>
            <person name="Riley R."/>
            <person name="Clum A."/>
            <person name="Nolan M."/>
            <person name="Lipzen A."/>
            <person name="Salamov A."/>
            <person name="Henrissat B."/>
            <person name="Wiebenga A."/>
            <person name="De vries R.P."/>
            <person name="Grigoriev I.V."/>
            <person name="Mortensen U.H."/>
            <person name="Andersen M.R."/>
            <person name="Baker S.E."/>
        </authorList>
    </citation>
    <scope>NUCLEOTIDE SEQUENCE [LARGE SCALE GENOMIC DNA]</scope>
    <source>
        <strain evidence="3 4">CBS 101889</strain>
    </source>
</reference>
<feature type="region of interest" description="Disordered" evidence="1">
    <location>
        <begin position="88"/>
        <end position="129"/>
    </location>
</feature>
<sequence>MVIMDDRNPLRDTIVSPQAFTILFPVIPASLRRRLPSLYSSIHRSISSGVTANLKTNVAGEQYSAPVHSRMPSSSSFPELECYKTLPDPAGDLYPRPATADSPSNERDSCGSSVSGKSPDMSETTTVFDESRFGDAFGVPPSRYEAESGLRWNRVIPALSLLRNAGYEAQQPRCDGRLARSLYINAVGYLLDALPAELTHDEIATIRQNLPTSIQPSTLVPLDASQPATGPMRPDTMNLDTNCPCTASKRSFLHRLLAFVIIQLFVLVRYLIPYLKLLLAWVYQYERSHRVTERVIATTLDTVDSWGKRSMSLGSTVLGLYDGRVRSTMMNVTDWWVEGIAGGIYEGIGEGMTVLGIISPHTNLERSSLHPQGR</sequence>
<keyword evidence="2" id="KW-1133">Transmembrane helix</keyword>
<protein>
    <submittedName>
        <fullName evidence="3">Uncharacterized protein</fullName>
    </submittedName>
</protein>
<evidence type="ECO:0000256" key="2">
    <source>
        <dbReference type="SAM" id="Phobius"/>
    </source>
</evidence>
<dbReference type="AlphaFoldDB" id="A0A395IAC5"/>
<feature type="transmembrane region" description="Helical" evidence="2">
    <location>
        <begin position="252"/>
        <end position="272"/>
    </location>
</feature>
<evidence type="ECO:0000256" key="1">
    <source>
        <dbReference type="SAM" id="MobiDB-lite"/>
    </source>
</evidence>
<keyword evidence="2" id="KW-0472">Membrane</keyword>
<dbReference type="EMBL" id="KZ824268">
    <property type="protein sequence ID" value="RAL16749.1"/>
    <property type="molecule type" value="Genomic_DNA"/>
</dbReference>
<name>A0A395IAC5_ASPHC</name>
<dbReference type="OrthoDB" id="190201at2759"/>
<keyword evidence="2" id="KW-0812">Transmembrane</keyword>
<evidence type="ECO:0000313" key="3">
    <source>
        <dbReference type="EMBL" id="RAL16749.1"/>
    </source>
</evidence>
<keyword evidence="4" id="KW-1185">Reference proteome</keyword>
<dbReference type="VEuPathDB" id="FungiDB:BO97DRAFT_402398"/>
<dbReference type="Proteomes" id="UP000248961">
    <property type="component" value="Unassembled WGS sequence"/>
</dbReference>
<dbReference type="RefSeq" id="XP_025555903.1">
    <property type="nucleotide sequence ID" value="XM_025694492.1"/>
</dbReference>